<organism evidence="2 3">
    <name type="scientific">Prymnesium parvum</name>
    <name type="common">Toxic golden alga</name>
    <dbReference type="NCBI Taxonomy" id="97485"/>
    <lineage>
        <taxon>Eukaryota</taxon>
        <taxon>Haptista</taxon>
        <taxon>Haptophyta</taxon>
        <taxon>Prymnesiophyceae</taxon>
        <taxon>Prymnesiales</taxon>
        <taxon>Prymnesiaceae</taxon>
        <taxon>Prymnesium</taxon>
    </lineage>
</organism>
<keyword evidence="3" id="KW-1185">Reference proteome</keyword>
<proteinExistence type="predicted"/>
<reference evidence="2 3" key="1">
    <citation type="journal article" date="2024" name="Science">
        <title>Giant polyketide synthase enzymes in the biosynthesis of giant marine polyether toxins.</title>
        <authorList>
            <person name="Fallon T.R."/>
            <person name="Shende V.V."/>
            <person name="Wierzbicki I.H."/>
            <person name="Pendleton A.L."/>
            <person name="Watervoot N.F."/>
            <person name="Auber R.P."/>
            <person name="Gonzalez D.J."/>
            <person name="Wisecaver J.H."/>
            <person name="Moore B.S."/>
        </authorList>
    </citation>
    <scope>NUCLEOTIDE SEQUENCE [LARGE SCALE GENOMIC DNA]</scope>
    <source>
        <strain evidence="2 3">12B1</strain>
    </source>
</reference>
<comment type="caution">
    <text evidence="2">The sequence shown here is derived from an EMBL/GenBank/DDBJ whole genome shotgun (WGS) entry which is preliminary data.</text>
</comment>
<protein>
    <submittedName>
        <fullName evidence="2">Uncharacterized protein</fullName>
    </submittedName>
</protein>
<accession>A0AB34IR20</accession>
<name>A0AB34IR20_PRYPA</name>
<gene>
    <name evidence="2" type="ORF">AB1Y20_008698</name>
</gene>
<feature type="region of interest" description="Disordered" evidence="1">
    <location>
        <begin position="430"/>
        <end position="457"/>
    </location>
</feature>
<dbReference type="Proteomes" id="UP001515480">
    <property type="component" value="Unassembled WGS sequence"/>
</dbReference>
<evidence type="ECO:0000313" key="3">
    <source>
        <dbReference type="Proteomes" id="UP001515480"/>
    </source>
</evidence>
<evidence type="ECO:0000256" key="1">
    <source>
        <dbReference type="SAM" id="MobiDB-lite"/>
    </source>
</evidence>
<dbReference type="EMBL" id="JBGBPQ010000019">
    <property type="protein sequence ID" value="KAL1504931.1"/>
    <property type="molecule type" value="Genomic_DNA"/>
</dbReference>
<evidence type="ECO:0000313" key="2">
    <source>
        <dbReference type="EMBL" id="KAL1504931.1"/>
    </source>
</evidence>
<sequence length="457" mass="51424">MGEALDLVEQLFERAQHNGKLLLDPDLDLFKPIADKQPLFAQWRRHTLEVESILAADGKTKHLVWKLARDEMLNPSDATNRLTQNKTVEYLEVQCAAGLHKMHDPRLALQNKLSSQGGSCSVGVSDAAHRDMIGVHATNDELAESVFGTYDMILRRCPGISMEAASAVAQSVRSKMLALGDHVARRKAASRPKQVACESWFYKLPEREQEALVELARKTVKEMRDIDSTDHRALDEYHSARRKTNEADELDALFTQYALALSFFERWCKRGVETTGQITSILNGFGDRNQEKLDWLREQIEMRTIGLSWSDWSTPWSSAANDHVGTVDQLRSYLKDVLAEEKALLDKGLLPCKQRALASNSDLKAECPAPQLKRKTFKTLGTPTVQAGALSSDATELDPEVILAAAEQRRAELEARGEIDWVCDRQPLRDRTRPNTRQRISRQDTRSAMAVPAQNVR</sequence>
<dbReference type="AlphaFoldDB" id="A0AB34IR20"/>